<keyword evidence="2" id="KW-1185">Reference proteome</keyword>
<dbReference type="EMBL" id="GG662552">
    <property type="protein sequence ID" value="EWS72792.1"/>
    <property type="molecule type" value="Genomic_DNA"/>
</dbReference>
<dbReference type="RefSeq" id="XP_012654679.1">
    <property type="nucleotide sequence ID" value="XM_012799225.1"/>
</dbReference>
<reference evidence="2" key="1">
    <citation type="journal article" date="2006" name="PLoS Biol.">
        <title>Macronuclear genome sequence of the ciliate Tetrahymena thermophila, a model eukaryote.</title>
        <authorList>
            <person name="Eisen J.A."/>
            <person name="Coyne R.S."/>
            <person name="Wu M."/>
            <person name="Wu D."/>
            <person name="Thiagarajan M."/>
            <person name="Wortman J.R."/>
            <person name="Badger J.H."/>
            <person name="Ren Q."/>
            <person name="Amedeo P."/>
            <person name="Jones K.M."/>
            <person name="Tallon L.J."/>
            <person name="Delcher A.L."/>
            <person name="Salzberg S.L."/>
            <person name="Silva J.C."/>
            <person name="Haas B.J."/>
            <person name="Majoros W.H."/>
            <person name="Farzad M."/>
            <person name="Carlton J.M."/>
            <person name="Smith R.K. Jr."/>
            <person name="Garg J."/>
            <person name="Pearlman R.E."/>
            <person name="Karrer K.M."/>
            <person name="Sun L."/>
            <person name="Manning G."/>
            <person name="Elde N.C."/>
            <person name="Turkewitz A.P."/>
            <person name="Asai D.J."/>
            <person name="Wilkes D.E."/>
            <person name="Wang Y."/>
            <person name="Cai H."/>
            <person name="Collins K."/>
            <person name="Stewart B.A."/>
            <person name="Lee S.R."/>
            <person name="Wilamowska K."/>
            <person name="Weinberg Z."/>
            <person name="Ruzzo W.L."/>
            <person name="Wloga D."/>
            <person name="Gaertig J."/>
            <person name="Frankel J."/>
            <person name="Tsao C.-C."/>
            <person name="Gorovsky M.A."/>
            <person name="Keeling P.J."/>
            <person name="Waller R.F."/>
            <person name="Patron N.J."/>
            <person name="Cherry J.M."/>
            <person name="Stover N.A."/>
            <person name="Krieger C.J."/>
            <person name="del Toro C."/>
            <person name="Ryder H.F."/>
            <person name="Williamson S.C."/>
            <person name="Barbeau R.A."/>
            <person name="Hamilton E.P."/>
            <person name="Orias E."/>
        </authorList>
    </citation>
    <scope>NUCLEOTIDE SEQUENCE [LARGE SCALE GENOMIC DNA]</scope>
    <source>
        <strain evidence="2">SB210</strain>
    </source>
</reference>
<organism evidence="1 2">
    <name type="scientific">Tetrahymena thermophila (strain SB210)</name>
    <dbReference type="NCBI Taxonomy" id="312017"/>
    <lineage>
        <taxon>Eukaryota</taxon>
        <taxon>Sar</taxon>
        <taxon>Alveolata</taxon>
        <taxon>Ciliophora</taxon>
        <taxon>Intramacronucleata</taxon>
        <taxon>Oligohymenophorea</taxon>
        <taxon>Hymenostomatida</taxon>
        <taxon>Tetrahymenina</taxon>
        <taxon>Tetrahymenidae</taxon>
        <taxon>Tetrahymena</taxon>
    </lineage>
</organism>
<dbReference type="InParanoid" id="W7X5Z7"/>
<protein>
    <submittedName>
        <fullName evidence="1">Uncharacterized protein</fullName>
    </submittedName>
</protein>
<evidence type="ECO:0000313" key="1">
    <source>
        <dbReference type="EMBL" id="EWS72792.1"/>
    </source>
</evidence>
<gene>
    <name evidence="1" type="ORF">TTHERM_000787228</name>
</gene>
<evidence type="ECO:0000313" key="2">
    <source>
        <dbReference type="Proteomes" id="UP000009168"/>
    </source>
</evidence>
<dbReference type="GeneID" id="24440677"/>
<dbReference type="KEGG" id="tet:TTHERM_000787228"/>
<name>W7X5Z7_TETTS</name>
<proteinExistence type="predicted"/>
<accession>W7X5Z7</accession>
<dbReference type="AlphaFoldDB" id="W7X5Z7"/>
<sequence>MIQILIITTTSILTLRKSRSNMKFQIHSIFKLIKNYHILNKLKMKRTKKYQLQTQLIVIVSQINVNLMKQTNNFTNKLHLQANIILIFQKTTNQFKIQISLNQQNKGSAINMKQDEQKTMESLIKEKVEKQSEFSLNLSFSKQINRSYLMGRAKINH</sequence>
<dbReference type="Proteomes" id="UP000009168">
    <property type="component" value="Unassembled WGS sequence"/>
</dbReference>